<accession>X1UBE0</accession>
<reference evidence="1" key="1">
    <citation type="journal article" date="2014" name="Front. Microbiol.">
        <title>High frequency of phylogenetically diverse reductive dehalogenase-homologous genes in deep subseafloor sedimentary metagenomes.</title>
        <authorList>
            <person name="Kawai M."/>
            <person name="Futagami T."/>
            <person name="Toyoda A."/>
            <person name="Takaki Y."/>
            <person name="Nishi S."/>
            <person name="Hori S."/>
            <person name="Arai W."/>
            <person name="Tsubouchi T."/>
            <person name="Morono Y."/>
            <person name="Uchiyama I."/>
            <person name="Ito T."/>
            <person name="Fujiyama A."/>
            <person name="Inagaki F."/>
            <person name="Takami H."/>
        </authorList>
    </citation>
    <scope>NUCLEOTIDE SEQUENCE</scope>
    <source>
        <strain evidence="1">Expedition CK06-06</strain>
    </source>
</reference>
<protein>
    <submittedName>
        <fullName evidence="1">Uncharacterized protein</fullName>
    </submittedName>
</protein>
<organism evidence="1">
    <name type="scientific">marine sediment metagenome</name>
    <dbReference type="NCBI Taxonomy" id="412755"/>
    <lineage>
        <taxon>unclassified sequences</taxon>
        <taxon>metagenomes</taxon>
        <taxon>ecological metagenomes</taxon>
    </lineage>
</organism>
<dbReference type="AlphaFoldDB" id="X1UBE0"/>
<name>X1UBE0_9ZZZZ</name>
<evidence type="ECO:0000313" key="1">
    <source>
        <dbReference type="EMBL" id="GAJ00902.1"/>
    </source>
</evidence>
<dbReference type="EMBL" id="BARW01019936">
    <property type="protein sequence ID" value="GAJ00902.1"/>
    <property type="molecule type" value="Genomic_DNA"/>
</dbReference>
<comment type="caution">
    <text evidence="1">The sequence shown here is derived from an EMBL/GenBank/DDBJ whole genome shotgun (WGS) entry which is preliminary data.</text>
</comment>
<sequence length="81" mass="8953">MAGQQMRLGGGALVEQARRKADIVSRRAMERRPGVIPMVKELRLGERVRGFLPQVTDRGDMSVMDEGAYPVDGRGISIMPE</sequence>
<proteinExistence type="predicted"/>
<gene>
    <name evidence="1" type="ORF">S12H4_33780</name>
</gene>